<dbReference type="OrthoDB" id="2820739at2"/>
<accession>A0A3M8DTE9</accession>
<evidence type="ECO:0000313" key="3">
    <source>
        <dbReference type="EMBL" id="RNB90257.1"/>
    </source>
</evidence>
<evidence type="ECO:0000313" key="4">
    <source>
        <dbReference type="Proteomes" id="UP000271031"/>
    </source>
</evidence>
<evidence type="ECO:0000256" key="1">
    <source>
        <dbReference type="SAM" id="MobiDB-lite"/>
    </source>
</evidence>
<dbReference type="PROSITE" id="PS51257">
    <property type="entry name" value="PROKAR_LIPOPROTEIN"/>
    <property type="match status" value="1"/>
</dbReference>
<evidence type="ECO:0008006" key="5">
    <source>
        <dbReference type="Google" id="ProtNLM"/>
    </source>
</evidence>
<feature type="region of interest" description="Disordered" evidence="1">
    <location>
        <begin position="139"/>
        <end position="165"/>
    </location>
</feature>
<comment type="caution">
    <text evidence="3">The sequence shown here is derived from an EMBL/GenBank/DDBJ whole genome shotgun (WGS) entry which is preliminary data.</text>
</comment>
<feature type="chain" id="PRO_5039428259" description="Sporulation protein" evidence="2">
    <location>
        <begin position="23"/>
        <end position="228"/>
    </location>
</feature>
<dbReference type="RefSeq" id="WP_122917185.1">
    <property type="nucleotide sequence ID" value="NZ_RHHQ01000007.1"/>
</dbReference>
<dbReference type="Proteomes" id="UP000271031">
    <property type="component" value="Unassembled WGS sequence"/>
</dbReference>
<organism evidence="3 4">
    <name type="scientific">Brevibacillus fluminis</name>
    <dbReference type="NCBI Taxonomy" id="511487"/>
    <lineage>
        <taxon>Bacteria</taxon>
        <taxon>Bacillati</taxon>
        <taxon>Bacillota</taxon>
        <taxon>Bacilli</taxon>
        <taxon>Bacillales</taxon>
        <taxon>Paenibacillaceae</taxon>
        <taxon>Brevibacillus</taxon>
    </lineage>
</organism>
<dbReference type="EMBL" id="RHHQ01000007">
    <property type="protein sequence ID" value="RNB90257.1"/>
    <property type="molecule type" value="Genomic_DNA"/>
</dbReference>
<reference evidence="3 4" key="1">
    <citation type="submission" date="2018-10" db="EMBL/GenBank/DDBJ databases">
        <title>Phylogenomics of Brevibacillus.</title>
        <authorList>
            <person name="Dunlap C."/>
        </authorList>
    </citation>
    <scope>NUCLEOTIDE SEQUENCE [LARGE SCALE GENOMIC DNA]</scope>
    <source>
        <strain evidence="3 4">JCM 15716</strain>
    </source>
</reference>
<gene>
    <name evidence="3" type="ORF">EDM56_07000</name>
</gene>
<protein>
    <recommendedName>
        <fullName evidence="5">Sporulation protein</fullName>
    </recommendedName>
</protein>
<sequence length="228" mass="24198">MIMRKWQGWAVVSLASVMIVTACGPQANNGTRTQTQSMQAQTTKPLHDATVIPSYDGQKTVTTNQHGSTYSGMGSSVLSRIGSSGLHAGGISAKLESVLGSAGIHGMKVFVIDDTVILGETGRAGIRATHYDDLQSKVLSSTSGTSGTGRKHANTMSGTMGTPHNPMNDVQKAKREIEHFTGGNVRVLVVTHAEGLKAIDRLRANMQKKGVPIQKVADDVRTVLKYAK</sequence>
<evidence type="ECO:0000256" key="2">
    <source>
        <dbReference type="SAM" id="SignalP"/>
    </source>
</evidence>
<name>A0A3M8DTE9_9BACL</name>
<dbReference type="AlphaFoldDB" id="A0A3M8DTE9"/>
<proteinExistence type="predicted"/>
<feature type="signal peptide" evidence="2">
    <location>
        <begin position="1"/>
        <end position="22"/>
    </location>
</feature>
<keyword evidence="4" id="KW-1185">Reference proteome</keyword>
<keyword evidence="2" id="KW-0732">Signal</keyword>